<keyword evidence="4" id="KW-0539">Nucleus</keyword>
<reference evidence="9" key="2">
    <citation type="journal article" date="2017" name="J. Anim. Genet.">
        <title>Multiple reference genome sequences of hot pepper reveal the massive evolution of plant disease resistance genes by retroduplication.</title>
        <authorList>
            <person name="Kim S."/>
            <person name="Park J."/>
            <person name="Yeom S.-I."/>
            <person name="Kim Y.-M."/>
            <person name="Seo E."/>
            <person name="Kim K.-T."/>
            <person name="Kim M.-S."/>
            <person name="Lee J.M."/>
            <person name="Cheong K."/>
            <person name="Shin H.-S."/>
            <person name="Kim S.-B."/>
            <person name="Han K."/>
            <person name="Lee J."/>
            <person name="Park M."/>
            <person name="Lee H.-A."/>
            <person name="Lee H.-Y."/>
            <person name="Lee Y."/>
            <person name="Oh S."/>
            <person name="Lee J.H."/>
            <person name="Choi E."/>
            <person name="Choi E."/>
            <person name="Lee S.E."/>
            <person name="Jeon J."/>
            <person name="Kim H."/>
            <person name="Choi G."/>
            <person name="Song H."/>
            <person name="Lee J."/>
            <person name="Lee S.-C."/>
            <person name="Kwon J.-K."/>
            <person name="Lee H.-Y."/>
            <person name="Koo N."/>
            <person name="Hong Y."/>
            <person name="Kim R.W."/>
            <person name="Kang W.-H."/>
            <person name="Huh J.H."/>
            <person name="Kang B.-C."/>
            <person name="Yang T.-J."/>
            <person name="Lee Y.-H."/>
            <person name="Bennetzen J.L."/>
            <person name="Choi D."/>
        </authorList>
    </citation>
    <scope>NUCLEOTIDE SEQUENCE [LARGE SCALE GENOMIC DNA]</scope>
    <source>
        <strain evidence="9">cv. PBC81</strain>
    </source>
</reference>
<accession>A0A2G2WM39</accession>
<dbReference type="InterPro" id="IPR015495">
    <property type="entry name" value="Myb_TF_plants"/>
</dbReference>
<sequence length="373" mass="41284">MGRPPCCEKTGVKKGPWTPEEDIILVSYIQEHGPGNWRNIPTNTGLLRCSKSCRLRWTNYLRPGIKRGNFTEHEEKMIIHLQALLGNRWAAIASYLPQRTDNDIKNYWNTHLKKKLNKKVESHGNDAHDHENNHQEGASTSSSSSQSRISKGQWERRLQTDIHTAKQALCEALSLDTSPNKTIPINPEEQQQQQQPAVQASMTYASSAENIAKLLQNWMKNSPNSTSSSSSKITQQMSLNNNLSVGALSSSSPSEGTVNVAPAQGLDSLFSFNSSNNSDVSQSVSIDESGNLISTPENNNAGIFQVESKPILPDFKPESGIHQEESKQNLETQVPLTLLEKWLLDDANAQAEQEDQLMGIGMGMAMSETADLF</sequence>
<feature type="domain" description="Myb-like" evidence="6">
    <location>
        <begin position="62"/>
        <end position="112"/>
    </location>
</feature>
<dbReference type="FunFam" id="1.10.10.60:FF:000001">
    <property type="entry name" value="MYB-related transcription factor"/>
    <property type="match status" value="1"/>
</dbReference>
<dbReference type="GO" id="GO:0000976">
    <property type="term" value="F:transcription cis-regulatory region binding"/>
    <property type="evidence" value="ECO:0007669"/>
    <property type="project" value="UniProtKB-ARBA"/>
</dbReference>
<feature type="compositionally biased region" description="Low complexity" evidence="5">
    <location>
        <begin position="139"/>
        <end position="150"/>
    </location>
</feature>
<dbReference type="AlphaFoldDB" id="A0A2G2WM39"/>
<dbReference type="OrthoDB" id="2143914at2759"/>
<dbReference type="PROSITE" id="PS51294">
    <property type="entry name" value="HTH_MYB"/>
    <property type="match status" value="2"/>
</dbReference>
<evidence type="ECO:0000256" key="1">
    <source>
        <dbReference type="ARBA" id="ARBA00004123"/>
    </source>
</evidence>
<gene>
    <name evidence="8" type="ORF">CQW23_15388</name>
</gene>
<comment type="subcellular location">
    <subcellularLocation>
        <location evidence="1">Nucleus</location>
    </subcellularLocation>
</comment>
<keyword evidence="2" id="KW-0677">Repeat</keyword>
<keyword evidence="3" id="KW-0238">DNA-binding</keyword>
<evidence type="ECO:0000256" key="2">
    <source>
        <dbReference type="ARBA" id="ARBA00022737"/>
    </source>
</evidence>
<dbReference type="PROSITE" id="PS50090">
    <property type="entry name" value="MYB_LIKE"/>
    <property type="match status" value="2"/>
</dbReference>
<dbReference type="SUPFAM" id="SSF46689">
    <property type="entry name" value="Homeodomain-like"/>
    <property type="match status" value="1"/>
</dbReference>
<dbReference type="CDD" id="cd00167">
    <property type="entry name" value="SANT"/>
    <property type="match status" value="2"/>
</dbReference>
<dbReference type="Pfam" id="PF00249">
    <property type="entry name" value="Myb_DNA-binding"/>
    <property type="match status" value="2"/>
</dbReference>
<dbReference type="GO" id="GO:0005634">
    <property type="term" value="C:nucleus"/>
    <property type="evidence" value="ECO:0007669"/>
    <property type="project" value="UniProtKB-SubCell"/>
</dbReference>
<reference evidence="8 9" key="1">
    <citation type="journal article" date="2017" name="Genome Biol.">
        <title>New reference genome sequences of hot pepper reveal the massive evolution of plant disease-resistance genes by retroduplication.</title>
        <authorList>
            <person name="Kim S."/>
            <person name="Park J."/>
            <person name="Yeom S.I."/>
            <person name="Kim Y.M."/>
            <person name="Seo E."/>
            <person name="Kim K.T."/>
            <person name="Kim M.S."/>
            <person name="Lee J.M."/>
            <person name="Cheong K."/>
            <person name="Shin H.S."/>
            <person name="Kim S.B."/>
            <person name="Han K."/>
            <person name="Lee J."/>
            <person name="Park M."/>
            <person name="Lee H.A."/>
            <person name="Lee H.Y."/>
            <person name="Lee Y."/>
            <person name="Oh S."/>
            <person name="Lee J.H."/>
            <person name="Choi E."/>
            <person name="Choi E."/>
            <person name="Lee S.E."/>
            <person name="Jeon J."/>
            <person name="Kim H."/>
            <person name="Choi G."/>
            <person name="Song H."/>
            <person name="Lee J."/>
            <person name="Lee S.C."/>
            <person name="Kwon J.K."/>
            <person name="Lee H.Y."/>
            <person name="Koo N."/>
            <person name="Hong Y."/>
            <person name="Kim R.W."/>
            <person name="Kang W.H."/>
            <person name="Huh J.H."/>
            <person name="Kang B.C."/>
            <person name="Yang T.J."/>
            <person name="Lee Y.H."/>
            <person name="Bennetzen J.L."/>
            <person name="Choi D."/>
        </authorList>
    </citation>
    <scope>NUCLEOTIDE SEQUENCE [LARGE SCALE GENOMIC DNA]</scope>
    <source>
        <strain evidence="9">cv. PBC81</strain>
    </source>
</reference>
<dbReference type="GO" id="GO:0010597">
    <property type="term" value="P:green leaf volatile biosynthetic process"/>
    <property type="evidence" value="ECO:0007669"/>
    <property type="project" value="UniProtKB-ARBA"/>
</dbReference>
<feature type="domain" description="Myb-like" evidence="6">
    <location>
        <begin position="9"/>
        <end position="61"/>
    </location>
</feature>
<dbReference type="PANTHER" id="PTHR10641">
    <property type="entry name" value="MYB FAMILY TRANSCRIPTION FACTOR"/>
    <property type="match status" value="1"/>
</dbReference>
<evidence type="ECO:0000259" key="7">
    <source>
        <dbReference type="PROSITE" id="PS51294"/>
    </source>
</evidence>
<dbReference type="SMART" id="SM00717">
    <property type="entry name" value="SANT"/>
    <property type="match status" value="2"/>
</dbReference>
<protein>
    <submittedName>
        <fullName evidence="8">Myb-related protein</fullName>
    </submittedName>
</protein>
<dbReference type="EMBL" id="MLFT02000006">
    <property type="protein sequence ID" value="PHT46230.1"/>
    <property type="molecule type" value="Genomic_DNA"/>
</dbReference>
<comment type="caution">
    <text evidence="8">The sequence shown here is derived from an EMBL/GenBank/DDBJ whole genome shotgun (WGS) entry which is preliminary data.</text>
</comment>
<dbReference type="InterPro" id="IPR001005">
    <property type="entry name" value="SANT/Myb"/>
</dbReference>
<feature type="region of interest" description="Disordered" evidence="5">
    <location>
        <begin position="118"/>
        <end position="154"/>
    </location>
</feature>
<dbReference type="Gene3D" id="1.10.10.60">
    <property type="entry name" value="Homeodomain-like"/>
    <property type="match status" value="2"/>
</dbReference>
<feature type="domain" description="HTH myb-type" evidence="7">
    <location>
        <begin position="66"/>
        <end position="116"/>
    </location>
</feature>
<evidence type="ECO:0000313" key="9">
    <source>
        <dbReference type="Proteomes" id="UP000224567"/>
    </source>
</evidence>
<dbReference type="Proteomes" id="UP000224567">
    <property type="component" value="Unassembled WGS sequence"/>
</dbReference>
<dbReference type="InterPro" id="IPR009057">
    <property type="entry name" value="Homeodomain-like_sf"/>
</dbReference>
<feature type="compositionally biased region" description="Basic and acidic residues" evidence="5">
    <location>
        <begin position="118"/>
        <end position="134"/>
    </location>
</feature>
<dbReference type="InterPro" id="IPR017930">
    <property type="entry name" value="Myb_dom"/>
</dbReference>
<keyword evidence="9" id="KW-1185">Reference proteome</keyword>
<dbReference type="PANTHER" id="PTHR10641:SF1356">
    <property type="entry name" value="OS07G0484700 PROTEIN"/>
    <property type="match status" value="1"/>
</dbReference>
<dbReference type="STRING" id="33114.A0A2G2WM39"/>
<evidence type="ECO:0000256" key="5">
    <source>
        <dbReference type="SAM" id="MobiDB-lite"/>
    </source>
</evidence>
<evidence type="ECO:0000259" key="6">
    <source>
        <dbReference type="PROSITE" id="PS50090"/>
    </source>
</evidence>
<name>A0A2G2WM39_CAPBA</name>
<evidence type="ECO:0000256" key="4">
    <source>
        <dbReference type="ARBA" id="ARBA00023242"/>
    </source>
</evidence>
<evidence type="ECO:0000313" key="8">
    <source>
        <dbReference type="EMBL" id="PHT46230.1"/>
    </source>
</evidence>
<dbReference type="GO" id="GO:0009733">
    <property type="term" value="P:response to auxin"/>
    <property type="evidence" value="ECO:0007669"/>
    <property type="project" value="TreeGrafter"/>
</dbReference>
<proteinExistence type="predicted"/>
<evidence type="ECO:0000256" key="3">
    <source>
        <dbReference type="ARBA" id="ARBA00023125"/>
    </source>
</evidence>
<feature type="region of interest" description="Disordered" evidence="5">
    <location>
        <begin position="178"/>
        <end position="204"/>
    </location>
</feature>
<feature type="domain" description="HTH myb-type" evidence="7">
    <location>
        <begin position="9"/>
        <end position="65"/>
    </location>
</feature>
<organism evidence="8 9">
    <name type="scientific">Capsicum baccatum</name>
    <name type="common">Peruvian pepper</name>
    <dbReference type="NCBI Taxonomy" id="33114"/>
    <lineage>
        <taxon>Eukaryota</taxon>
        <taxon>Viridiplantae</taxon>
        <taxon>Streptophyta</taxon>
        <taxon>Embryophyta</taxon>
        <taxon>Tracheophyta</taxon>
        <taxon>Spermatophyta</taxon>
        <taxon>Magnoliopsida</taxon>
        <taxon>eudicotyledons</taxon>
        <taxon>Gunneridae</taxon>
        <taxon>Pentapetalae</taxon>
        <taxon>asterids</taxon>
        <taxon>lamiids</taxon>
        <taxon>Solanales</taxon>
        <taxon>Solanaceae</taxon>
        <taxon>Solanoideae</taxon>
        <taxon>Capsiceae</taxon>
        <taxon>Capsicum</taxon>
    </lineage>
</organism>